<dbReference type="GO" id="GO:0032259">
    <property type="term" value="P:methylation"/>
    <property type="evidence" value="ECO:0007669"/>
    <property type="project" value="UniProtKB-KW"/>
</dbReference>
<dbReference type="PANTHER" id="PTHR43861">
    <property type="entry name" value="TRANS-ACONITATE 2-METHYLTRANSFERASE-RELATED"/>
    <property type="match status" value="1"/>
</dbReference>
<keyword evidence="3" id="KW-1185">Reference proteome</keyword>
<dbReference type="Gene3D" id="3.40.50.150">
    <property type="entry name" value="Vaccinia Virus protein VP39"/>
    <property type="match status" value="1"/>
</dbReference>
<keyword evidence="1" id="KW-0808">Transferase</keyword>
<dbReference type="Proteomes" id="UP001500618">
    <property type="component" value="Unassembled WGS sequence"/>
</dbReference>
<evidence type="ECO:0000313" key="3">
    <source>
        <dbReference type="Proteomes" id="UP001500618"/>
    </source>
</evidence>
<dbReference type="RefSeq" id="WP_344314186.1">
    <property type="nucleotide sequence ID" value="NZ_BAAANY010000032.1"/>
</dbReference>
<dbReference type="InterPro" id="IPR029063">
    <property type="entry name" value="SAM-dependent_MTases_sf"/>
</dbReference>
<sequence length="263" mass="27640">MGDSSAYTLDNAAEQAATRFDNLESLYDPGTIRHLDALGLAPGARCWELGAGSGSVARLLADRVGPAGHVLATDLNPRLVDTGDAAVVEVRQHDVTSDPLPAGGFDLIHARLVIVHLADPVAALARLTSALNPGGRLLIEDFDLSRTPVVRVDADHENVSVVSQAFITFLANHGSDLSLGPKLPELFASLGLVDIRAEGTCAIGIGESAVGGVNRANIEQVRDGLIASGLLTDDQIERFYQELSDPDLVIQMPPLISTTGTKL</sequence>
<protein>
    <submittedName>
        <fullName evidence="2">Methyltransferase domain-containing protein</fullName>
    </submittedName>
</protein>
<organism evidence="2 3">
    <name type="scientific">Fodinicola feengrottensis</name>
    <dbReference type="NCBI Taxonomy" id="435914"/>
    <lineage>
        <taxon>Bacteria</taxon>
        <taxon>Bacillati</taxon>
        <taxon>Actinomycetota</taxon>
        <taxon>Actinomycetes</taxon>
        <taxon>Mycobacteriales</taxon>
        <taxon>Fodinicola</taxon>
    </lineage>
</organism>
<dbReference type="PANTHER" id="PTHR43861:SF3">
    <property type="entry name" value="PUTATIVE (AFU_ORTHOLOGUE AFUA_2G14390)-RELATED"/>
    <property type="match status" value="1"/>
</dbReference>
<dbReference type="CDD" id="cd02440">
    <property type="entry name" value="AdoMet_MTases"/>
    <property type="match status" value="1"/>
</dbReference>
<reference evidence="2 3" key="1">
    <citation type="journal article" date="2019" name="Int. J. Syst. Evol. Microbiol.">
        <title>The Global Catalogue of Microorganisms (GCM) 10K type strain sequencing project: providing services to taxonomists for standard genome sequencing and annotation.</title>
        <authorList>
            <consortium name="The Broad Institute Genomics Platform"/>
            <consortium name="The Broad Institute Genome Sequencing Center for Infectious Disease"/>
            <person name="Wu L."/>
            <person name="Ma J."/>
        </authorList>
    </citation>
    <scope>NUCLEOTIDE SEQUENCE [LARGE SCALE GENOMIC DNA]</scope>
    <source>
        <strain evidence="2 3">JCM 14718</strain>
    </source>
</reference>
<name>A0ABN2IMS7_9ACTN</name>
<keyword evidence="2" id="KW-0489">Methyltransferase</keyword>
<accession>A0ABN2IMS7</accession>
<proteinExistence type="predicted"/>
<gene>
    <name evidence="2" type="ORF">GCM10009765_66900</name>
</gene>
<evidence type="ECO:0000313" key="2">
    <source>
        <dbReference type="EMBL" id="GAA1707999.1"/>
    </source>
</evidence>
<dbReference type="SUPFAM" id="SSF53335">
    <property type="entry name" value="S-adenosyl-L-methionine-dependent methyltransferases"/>
    <property type="match status" value="1"/>
</dbReference>
<dbReference type="GO" id="GO:0008168">
    <property type="term" value="F:methyltransferase activity"/>
    <property type="evidence" value="ECO:0007669"/>
    <property type="project" value="UniProtKB-KW"/>
</dbReference>
<evidence type="ECO:0000256" key="1">
    <source>
        <dbReference type="ARBA" id="ARBA00022679"/>
    </source>
</evidence>
<dbReference type="Pfam" id="PF13489">
    <property type="entry name" value="Methyltransf_23"/>
    <property type="match status" value="1"/>
</dbReference>
<comment type="caution">
    <text evidence="2">The sequence shown here is derived from an EMBL/GenBank/DDBJ whole genome shotgun (WGS) entry which is preliminary data.</text>
</comment>
<dbReference type="EMBL" id="BAAANY010000032">
    <property type="protein sequence ID" value="GAA1707999.1"/>
    <property type="molecule type" value="Genomic_DNA"/>
</dbReference>